<keyword evidence="3" id="KW-1185">Reference proteome</keyword>
<reference evidence="2" key="2">
    <citation type="submission" date="2020-11" db="EMBL/GenBank/DDBJ databases">
        <authorList>
            <person name="McCartney M.A."/>
            <person name="Auch B."/>
            <person name="Kono T."/>
            <person name="Mallez S."/>
            <person name="Becker A."/>
            <person name="Gohl D.M."/>
            <person name="Silverstein K.A.T."/>
            <person name="Koren S."/>
            <person name="Bechman K.B."/>
            <person name="Herman A."/>
            <person name="Abrahante J.E."/>
            <person name="Garbe J."/>
        </authorList>
    </citation>
    <scope>NUCLEOTIDE SEQUENCE</scope>
    <source>
        <strain evidence="2">Duluth1</strain>
        <tissue evidence="2">Whole animal</tissue>
    </source>
</reference>
<dbReference type="Proteomes" id="UP000828390">
    <property type="component" value="Unassembled WGS sequence"/>
</dbReference>
<comment type="caution">
    <text evidence="2">The sequence shown here is derived from an EMBL/GenBank/DDBJ whole genome shotgun (WGS) entry which is preliminary data.</text>
</comment>
<reference evidence="2" key="1">
    <citation type="journal article" date="2019" name="bioRxiv">
        <title>The Genome of the Zebra Mussel, Dreissena polymorpha: A Resource for Invasive Species Research.</title>
        <authorList>
            <person name="McCartney M.A."/>
            <person name="Auch B."/>
            <person name="Kono T."/>
            <person name="Mallez S."/>
            <person name="Zhang Y."/>
            <person name="Obille A."/>
            <person name="Becker A."/>
            <person name="Abrahante J.E."/>
            <person name="Garbe J."/>
            <person name="Badalamenti J.P."/>
            <person name="Herman A."/>
            <person name="Mangelson H."/>
            <person name="Liachko I."/>
            <person name="Sullivan S."/>
            <person name="Sone E.D."/>
            <person name="Koren S."/>
            <person name="Silverstein K.A.T."/>
            <person name="Beckman K.B."/>
            <person name="Gohl D.M."/>
        </authorList>
    </citation>
    <scope>NUCLEOTIDE SEQUENCE</scope>
    <source>
        <strain evidence="2">Duluth1</strain>
        <tissue evidence="2">Whole animal</tissue>
    </source>
</reference>
<evidence type="ECO:0000256" key="1">
    <source>
        <dbReference type="SAM" id="MobiDB-lite"/>
    </source>
</evidence>
<dbReference type="EMBL" id="JAIWYP010000004">
    <property type="protein sequence ID" value="KAH3839540.1"/>
    <property type="molecule type" value="Genomic_DNA"/>
</dbReference>
<dbReference type="AlphaFoldDB" id="A0A9D4KGM6"/>
<name>A0A9D4KGM6_DREPO</name>
<feature type="region of interest" description="Disordered" evidence="1">
    <location>
        <begin position="114"/>
        <end position="145"/>
    </location>
</feature>
<accession>A0A9D4KGM6</accession>
<evidence type="ECO:0000313" key="2">
    <source>
        <dbReference type="EMBL" id="KAH3839540.1"/>
    </source>
</evidence>
<gene>
    <name evidence="2" type="ORF">DPMN_112972</name>
</gene>
<protein>
    <submittedName>
        <fullName evidence="2">Uncharacterized protein</fullName>
    </submittedName>
</protein>
<sequence>MEAILSYNRTKVAVNIRNKESDNSTIKVHADQIRHANIDEWPMIDKPLARPIRKANLAFADDTLSSDSDSNTSVHGLPVITQQTRQIRDNTDDEENIPLAELQKHLRNKQFADIRSSSSESDTMHYDNSNSQHSAVRRFENDSSDDQMQIDAVALKHKKRKFTKKTSRSNNAMKKAIFTCLQTMAEHM</sequence>
<proteinExistence type="predicted"/>
<organism evidence="2 3">
    <name type="scientific">Dreissena polymorpha</name>
    <name type="common">Zebra mussel</name>
    <name type="synonym">Mytilus polymorpha</name>
    <dbReference type="NCBI Taxonomy" id="45954"/>
    <lineage>
        <taxon>Eukaryota</taxon>
        <taxon>Metazoa</taxon>
        <taxon>Spiralia</taxon>
        <taxon>Lophotrochozoa</taxon>
        <taxon>Mollusca</taxon>
        <taxon>Bivalvia</taxon>
        <taxon>Autobranchia</taxon>
        <taxon>Heteroconchia</taxon>
        <taxon>Euheterodonta</taxon>
        <taxon>Imparidentia</taxon>
        <taxon>Neoheterodontei</taxon>
        <taxon>Myida</taxon>
        <taxon>Dreissenoidea</taxon>
        <taxon>Dreissenidae</taxon>
        <taxon>Dreissena</taxon>
    </lineage>
</organism>
<evidence type="ECO:0000313" key="3">
    <source>
        <dbReference type="Proteomes" id="UP000828390"/>
    </source>
</evidence>
<feature type="compositionally biased region" description="Polar residues" evidence="1">
    <location>
        <begin position="115"/>
        <end position="134"/>
    </location>
</feature>